<dbReference type="EMBL" id="KK852746">
    <property type="protein sequence ID" value="KDR17317.1"/>
    <property type="molecule type" value="Genomic_DNA"/>
</dbReference>
<feature type="transmembrane region" description="Helical" evidence="8">
    <location>
        <begin position="328"/>
        <end position="348"/>
    </location>
</feature>
<dbReference type="GO" id="GO:0007635">
    <property type="term" value="P:chemosensory behavior"/>
    <property type="evidence" value="ECO:0007669"/>
    <property type="project" value="TreeGrafter"/>
</dbReference>
<dbReference type="GO" id="GO:0043025">
    <property type="term" value="C:neuronal cell body"/>
    <property type="evidence" value="ECO:0007669"/>
    <property type="project" value="TreeGrafter"/>
</dbReference>
<keyword evidence="6 8" id="KW-0675">Receptor</keyword>
<feature type="transmembrane region" description="Helical" evidence="8">
    <location>
        <begin position="75"/>
        <end position="100"/>
    </location>
</feature>
<feature type="transmembrane region" description="Helical" evidence="8">
    <location>
        <begin position="131"/>
        <end position="154"/>
    </location>
</feature>
<dbReference type="OMA" id="CSTIHEV"/>
<keyword evidence="2 8" id="KW-1003">Cell membrane</keyword>
<dbReference type="GO" id="GO:0007165">
    <property type="term" value="P:signal transduction"/>
    <property type="evidence" value="ECO:0007669"/>
    <property type="project" value="UniProtKB-KW"/>
</dbReference>
<keyword evidence="10" id="KW-1185">Reference proteome</keyword>
<keyword evidence="3 8" id="KW-0812">Transmembrane</keyword>
<dbReference type="STRING" id="136037.A0A067R337"/>
<evidence type="ECO:0000256" key="5">
    <source>
        <dbReference type="ARBA" id="ARBA00023136"/>
    </source>
</evidence>
<evidence type="ECO:0000256" key="3">
    <source>
        <dbReference type="ARBA" id="ARBA00022692"/>
    </source>
</evidence>
<dbReference type="Pfam" id="PF08395">
    <property type="entry name" value="7tm_7"/>
    <property type="match status" value="1"/>
</dbReference>
<dbReference type="InParanoid" id="A0A067R337"/>
<dbReference type="GO" id="GO:0030424">
    <property type="term" value="C:axon"/>
    <property type="evidence" value="ECO:0007669"/>
    <property type="project" value="TreeGrafter"/>
</dbReference>
<keyword evidence="7 8" id="KW-0807">Transducer</keyword>
<evidence type="ECO:0000256" key="8">
    <source>
        <dbReference type="RuleBase" id="RU363108"/>
    </source>
</evidence>
<accession>A0A067R337</accession>
<gene>
    <name evidence="9" type="ORF">L798_08519</name>
</gene>
<proteinExistence type="inferred from homology"/>
<feature type="transmembrane region" description="Helical" evidence="8">
    <location>
        <begin position="296"/>
        <end position="322"/>
    </location>
</feature>
<reference evidence="9 10" key="1">
    <citation type="journal article" date="2014" name="Nat. Commun.">
        <title>Molecular traces of alternative social organization in a termite genome.</title>
        <authorList>
            <person name="Terrapon N."/>
            <person name="Li C."/>
            <person name="Robertson H.M."/>
            <person name="Ji L."/>
            <person name="Meng X."/>
            <person name="Booth W."/>
            <person name="Chen Z."/>
            <person name="Childers C.P."/>
            <person name="Glastad K.M."/>
            <person name="Gokhale K."/>
            <person name="Gowin J."/>
            <person name="Gronenberg W."/>
            <person name="Hermansen R.A."/>
            <person name="Hu H."/>
            <person name="Hunt B.G."/>
            <person name="Huylmans A.K."/>
            <person name="Khalil S.M."/>
            <person name="Mitchell R.D."/>
            <person name="Munoz-Torres M.C."/>
            <person name="Mustard J.A."/>
            <person name="Pan H."/>
            <person name="Reese J.T."/>
            <person name="Scharf M.E."/>
            <person name="Sun F."/>
            <person name="Vogel H."/>
            <person name="Xiao J."/>
            <person name="Yang W."/>
            <person name="Yang Z."/>
            <person name="Yang Z."/>
            <person name="Zhou J."/>
            <person name="Zhu J."/>
            <person name="Brent C.S."/>
            <person name="Elsik C.G."/>
            <person name="Goodisman M.A."/>
            <person name="Liberles D.A."/>
            <person name="Roe R.M."/>
            <person name="Vargo E.L."/>
            <person name="Vilcinskas A."/>
            <person name="Wang J."/>
            <person name="Bornberg-Bauer E."/>
            <person name="Korb J."/>
            <person name="Zhang G."/>
            <person name="Liebig J."/>
        </authorList>
    </citation>
    <scope>NUCLEOTIDE SEQUENCE [LARGE SCALE GENOMIC DNA]</scope>
    <source>
        <tissue evidence="9">Whole organism</tissue>
    </source>
</reference>
<dbReference type="Proteomes" id="UP000027135">
    <property type="component" value="Unassembled WGS sequence"/>
</dbReference>
<evidence type="ECO:0000256" key="7">
    <source>
        <dbReference type="ARBA" id="ARBA00023224"/>
    </source>
</evidence>
<dbReference type="GO" id="GO:0005886">
    <property type="term" value="C:plasma membrane"/>
    <property type="evidence" value="ECO:0007669"/>
    <property type="project" value="UniProtKB-SubCell"/>
</dbReference>
<feature type="transmembrane region" description="Helical" evidence="8">
    <location>
        <begin position="399"/>
        <end position="425"/>
    </location>
</feature>
<sequence length="431" mass="49053">MKRMQHVNIVSAVRPLYYVSRVLGLGLFSFTDSFVVKEIKTLWILYTVILLIAVLTCGVYCTVQRVGQSGLLATIVVNEFLMMFIGALKAVSSIFISVAMNGAKSRKFISTVVKVDRSLLSDPITTYRNTFIFTLVQAVAVWSYIAILFTYDTWVWKQVAEKMSIWYLISTYPHRIVNTDTVVQSCNLVLLLKNRLKTLNKRLGSILQESDEPYIETALLINVPYNSVFSHTENERLFSGMKRSSLMSHVESPQTVNRLRQHTKISKKWNLYNIRKLYDDLCDISVLVNSMYGFQLLLELGVTTMELASALYFILAAILKIQTFERDIIGHFISLMAAWIFLISFKLISITAPCHSATTEAENTAVLVQKLLLVPNFDHDTVAELQLFSQQLLQCKIKFTAFGFLILDYPLLFTIIGGVTTYLVIAMQYEK</sequence>
<dbReference type="GO" id="GO:0008049">
    <property type="term" value="P:male courtship behavior"/>
    <property type="evidence" value="ECO:0007669"/>
    <property type="project" value="TreeGrafter"/>
</dbReference>
<dbReference type="PANTHER" id="PTHR21143">
    <property type="entry name" value="INVERTEBRATE GUSTATORY RECEPTOR"/>
    <property type="match status" value="1"/>
</dbReference>
<evidence type="ECO:0000256" key="1">
    <source>
        <dbReference type="ARBA" id="ARBA00004651"/>
    </source>
</evidence>
<feature type="transmembrane region" description="Helical" evidence="8">
    <location>
        <begin position="12"/>
        <end position="31"/>
    </location>
</feature>
<comment type="function">
    <text evidence="8">Gustatory receptor which mediates acceptance or avoidance behavior, depending on its substrates.</text>
</comment>
<dbReference type="GO" id="GO:0050909">
    <property type="term" value="P:sensory perception of taste"/>
    <property type="evidence" value="ECO:0007669"/>
    <property type="project" value="InterPro"/>
</dbReference>
<keyword evidence="4 8" id="KW-1133">Transmembrane helix</keyword>
<evidence type="ECO:0000256" key="6">
    <source>
        <dbReference type="ARBA" id="ARBA00023170"/>
    </source>
</evidence>
<dbReference type="PANTHER" id="PTHR21143:SF104">
    <property type="entry name" value="GUSTATORY RECEPTOR 8A-RELATED"/>
    <property type="match status" value="1"/>
</dbReference>
<dbReference type="eggNOG" id="ENOG502S2QD">
    <property type="taxonomic scope" value="Eukaryota"/>
</dbReference>
<evidence type="ECO:0000256" key="2">
    <source>
        <dbReference type="ARBA" id="ARBA00022475"/>
    </source>
</evidence>
<dbReference type="FunCoup" id="A0A067R337">
    <property type="interactions" value="9"/>
</dbReference>
<name>A0A067R337_ZOONE</name>
<feature type="transmembrane region" description="Helical" evidence="8">
    <location>
        <begin position="43"/>
        <end position="63"/>
    </location>
</feature>
<dbReference type="AlphaFoldDB" id="A0A067R337"/>
<evidence type="ECO:0000313" key="9">
    <source>
        <dbReference type="EMBL" id="KDR17317.1"/>
    </source>
</evidence>
<comment type="similarity">
    <text evidence="8">Belongs to the insect chemoreceptor superfamily. Gustatory receptor (GR) family.</text>
</comment>
<organism evidence="9 10">
    <name type="scientific">Zootermopsis nevadensis</name>
    <name type="common">Dampwood termite</name>
    <dbReference type="NCBI Taxonomy" id="136037"/>
    <lineage>
        <taxon>Eukaryota</taxon>
        <taxon>Metazoa</taxon>
        <taxon>Ecdysozoa</taxon>
        <taxon>Arthropoda</taxon>
        <taxon>Hexapoda</taxon>
        <taxon>Insecta</taxon>
        <taxon>Pterygota</taxon>
        <taxon>Neoptera</taxon>
        <taxon>Polyneoptera</taxon>
        <taxon>Dictyoptera</taxon>
        <taxon>Blattodea</taxon>
        <taxon>Blattoidea</taxon>
        <taxon>Termitoidae</taxon>
        <taxon>Termopsidae</taxon>
        <taxon>Zootermopsis</taxon>
    </lineage>
</organism>
<dbReference type="InterPro" id="IPR013604">
    <property type="entry name" value="7TM_chemorcpt"/>
</dbReference>
<protein>
    <recommendedName>
        <fullName evidence="8">Gustatory receptor</fullName>
    </recommendedName>
</protein>
<dbReference type="GO" id="GO:0030425">
    <property type="term" value="C:dendrite"/>
    <property type="evidence" value="ECO:0007669"/>
    <property type="project" value="TreeGrafter"/>
</dbReference>
<keyword evidence="5 8" id="KW-0472">Membrane</keyword>
<comment type="subcellular location">
    <subcellularLocation>
        <location evidence="1 8">Cell membrane</location>
        <topology evidence="1 8">Multi-pass membrane protein</topology>
    </subcellularLocation>
</comment>
<evidence type="ECO:0000256" key="4">
    <source>
        <dbReference type="ARBA" id="ARBA00022989"/>
    </source>
</evidence>
<evidence type="ECO:0000313" key="10">
    <source>
        <dbReference type="Proteomes" id="UP000027135"/>
    </source>
</evidence>